<proteinExistence type="predicted"/>
<accession>A0A5M9KA28</accession>
<sequence length="74" mass="8660">MFRLIKYEWILYEVLSDTGDMEEEVNKYKDVYEGNIGRKEGVRAMKLEHQYIPAEGHGIPPTKKNDRSQGLEKS</sequence>
<reference evidence="2 3" key="1">
    <citation type="submission" date="2019-06" db="EMBL/GenBank/DDBJ databases">
        <title>Genome Sequence of the Brown Rot Fungal Pathogen Monilinia fructicola.</title>
        <authorList>
            <person name="De Miccolis Angelini R.M."/>
            <person name="Landi L."/>
            <person name="Abate D."/>
            <person name="Pollastro S."/>
            <person name="Romanazzi G."/>
            <person name="Faretra F."/>
        </authorList>
    </citation>
    <scope>NUCLEOTIDE SEQUENCE [LARGE SCALE GENOMIC DNA]</scope>
    <source>
        <strain evidence="2 3">Mfrc123</strain>
    </source>
</reference>
<evidence type="ECO:0000313" key="2">
    <source>
        <dbReference type="EMBL" id="KAA8575755.1"/>
    </source>
</evidence>
<feature type="compositionally biased region" description="Basic and acidic residues" evidence="1">
    <location>
        <begin position="63"/>
        <end position="74"/>
    </location>
</feature>
<dbReference type="AlphaFoldDB" id="A0A5M9KA28"/>
<organism evidence="2 3">
    <name type="scientific">Monilinia fructicola</name>
    <name type="common">Brown rot fungus</name>
    <name type="synonym">Ciboria fructicola</name>
    <dbReference type="NCBI Taxonomy" id="38448"/>
    <lineage>
        <taxon>Eukaryota</taxon>
        <taxon>Fungi</taxon>
        <taxon>Dikarya</taxon>
        <taxon>Ascomycota</taxon>
        <taxon>Pezizomycotina</taxon>
        <taxon>Leotiomycetes</taxon>
        <taxon>Helotiales</taxon>
        <taxon>Sclerotiniaceae</taxon>
        <taxon>Monilinia</taxon>
    </lineage>
</organism>
<dbReference type="EMBL" id="VICG01000002">
    <property type="protein sequence ID" value="KAA8575755.1"/>
    <property type="molecule type" value="Genomic_DNA"/>
</dbReference>
<evidence type="ECO:0000313" key="3">
    <source>
        <dbReference type="Proteomes" id="UP000322873"/>
    </source>
</evidence>
<keyword evidence="3" id="KW-1185">Reference proteome</keyword>
<protein>
    <submittedName>
        <fullName evidence="2">Uncharacterized protein</fullName>
    </submittedName>
</protein>
<dbReference type="Proteomes" id="UP000322873">
    <property type="component" value="Unassembled WGS sequence"/>
</dbReference>
<gene>
    <name evidence="2" type="ORF">EYC84_004859</name>
</gene>
<comment type="caution">
    <text evidence="2">The sequence shown here is derived from an EMBL/GenBank/DDBJ whole genome shotgun (WGS) entry which is preliminary data.</text>
</comment>
<feature type="region of interest" description="Disordered" evidence="1">
    <location>
        <begin position="52"/>
        <end position="74"/>
    </location>
</feature>
<name>A0A5M9KA28_MONFR</name>
<evidence type="ECO:0000256" key="1">
    <source>
        <dbReference type="SAM" id="MobiDB-lite"/>
    </source>
</evidence>